<reference evidence="2 3" key="1">
    <citation type="submission" date="2015-12" db="EMBL/GenBank/DDBJ databases">
        <authorList>
            <person name="Shamseldin A."/>
            <person name="Moawad H."/>
            <person name="Abd El-Rahim W.M."/>
            <person name="Sadowsky M.J."/>
        </authorList>
    </citation>
    <scope>NUCLEOTIDE SEQUENCE [LARGE SCALE GENOMIC DNA]</scope>
    <source>
        <strain evidence="2 3">WF1</strain>
    </source>
</reference>
<feature type="transmembrane region" description="Helical" evidence="1">
    <location>
        <begin position="49"/>
        <end position="69"/>
    </location>
</feature>
<dbReference type="AlphaFoldDB" id="A0A1V8M8Q3"/>
<keyword evidence="1" id="KW-1133">Transmembrane helix</keyword>
<dbReference type="RefSeq" id="WP_080522533.1">
    <property type="nucleotide sequence ID" value="NZ_LPUF01000001.1"/>
</dbReference>
<feature type="transmembrane region" description="Helical" evidence="1">
    <location>
        <begin position="145"/>
        <end position="165"/>
    </location>
</feature>
<gene>
    <name evidence="2" type="ORF">AU255_08720</name>
</gene>
<evidence type="ECO:0000313" key="3">
    <source>
        <dbReference type="Proteomes" id="UP000191980"/>
    </source>
</evidence>
<evidence type="ECO:0008006" key="4">
    <source>
        <dbReference type="Google" id="ProtNLM"/>
    </source>
</evidence>
<accession>A0A1V8M8Q3</accession>
<organism evidence="2 3">
    <name type="scientific">Methyloprofundus sedimenti</name>
    <dbReference type="NCBI Taxonomy" id="1420851"/>
    <lineage>
        <taxon>Bacteria</taxon>
        <taxon>Pseudomonadati</taxon>
        <taxon>Pseudomonadota</taxon>
        <taxon>Gammaproteobacteria</taxon>
        <taxon>Methylococcales</taxon>
        <taxon>Methylococcaceae</taxon>
        <taxon>Methyloprofundus</taxon>
    </lineage>
</organism>
<dbReference type="EMBL" id="LPUF01000001">
    <property type="protein sequence ID" value="OQK17927.1"/>
    <property type="molecule type" value="Genomic_DNA"/>
</dbReference>
<dbReference type="Proteomes" id="UP000191980">
    <property type="component" value="Unassembled WGS sequence"/>
</dbReference>
<evidence type="ECO:0000313" key="2">
    <source>
        <dbReference type="EMBL" id="OQK17927.1"/>
    </source>
</evidence>
<keyword evidence="3" id="KW-1185">Reference proteome</keyword>
<keyword evidence="1" id="KW-0812">Transmembrane</keyword>
<keyword evidence="1" id="KW-0472">Membrane</keyword>
<comment type="caution">
    <text evidence="2">The sequence shown here is derived from an EMBL/GenBank/DDBJ whole genome shotgun (WGS) entry which is preliminary data.</text>
</comment>
<feature type="transmembrane region" description="Helical" evidence="1">
    <location>
        <begin position="81"/>
        <end position="103"/>
    </location>
</feature>
<feature type="transmembrane region" description="Helical" evidence="1">
    <location>
        <begin position="115"/>
        <end position="133"/>
    </location>
</feature>
<proteinExistence type="predicted"/>
<protein>
    <recommendedName>
        <fullName evidence="4">Yip1 domain-containing protein</fullName>
    </recommendedName>
</protein>
<dbReference type="OrthoDB" id="5568213at2"/>
<feature type="transmembrane region" description="Helical" evidence="1">
    <location>
        <begin position="24"/>
        <end position="43"/>
    </location>
</feature>
<evidence type="ECO:0000256" key="1">
    <source>
        <dbReference type="SAM" id="Phobius"/>
    </source>
</evidence>
<name>A0A1V8M8Q3_9GAMM</name>
<sequence>MLKDYLQLCWLSGYPEDLPSDRKFLFSNLGAYLLLGLFIQANISDPIEAFVQIFIEVIITIIFMAGLLLNDRSTYNFERFLTAILVCENFVYTLGLPILFWYILAKGSDYANYPIYFGIALIVWSVAIIAHLLKGLFNLNWKVSASLSMLYFVLTYFGSFGILLLTGL</sequence>